<evidence type="ECO:0000313" key="3">
    <source>
        <dbReference type="Proteomes" id="UP001178322"/>
    </source>
</evidence>
<dbReference type="Proteomes" id="UP001178322">
    <property type="component" value="Chromosome"/>
</dbReference>
<gene>
    <name evidence="2" type="ORF">QNH24_09675</name>
</gene>
<dbReference type="EMBL" id="CP126101">
    <property type="protein sequence ID" value="WHY53478.1"/>
    <property type="molecule type" value="Genomic_DNA"/>
</dbReference>
<evidence type="ECO:0000256" key="1">
    <source>
        <dbReference type="SAM" id="Phobius"/>
    </source>
</evidence>
<keyword evidence="1" id="KW-0472">Membrane</keyword>
<name>A0AAX3X351_9BACI</name>
<reference evidence="2" key="1">
    <citation type="submission" date="2023-05" db="EMBL/GenBank/DDBJ databases">
        <title>Comparative genomics of Bacillaceae isolates and their secondary metabolite potential.</title>
        <authorList>
            <person name="Song L."/>
            <person name="Nielsen L.J."/>
            <person name="Mohite O."/>
            <person name="Xu X."/>
            <person name="Weber T."/>
            <person name="Kovacs A.T."/>
        </authorList>
    </citation>
    <scope>NUCLEOTIDE SEQUENCE</scope>
    <source>
        <strain evidence="2">LY1</strain>
    </source>
</reference>
<evidence type="ECO:0000313" key="2">
    <source>
        <dbReference type="EMBL" id="WHY53478.1"/>
    </source>
</evidence>
<protein>
    <submittedName>
        <fullName evidence="2">Sodium:proton antiporter</fullName>
    </submittedName>
</protein>
<feature type="transmembrane region" description="Helical" evidence="1">
    <location>
        <begin position="105"/>
        <end position="126"/>
    </location>
</feature>
<keyword evidence="1" id="KW-1133">Transmembrane helix</keyword>
<dbReference type="AlphaFoldDB" id="A0AAX3X351"/>
<dbReference type="RefSeq" id="WP_283871816.1">
    <property type="nucleotide sequence ID" value="NZ_CP126101.1"/>
</dbReference>
<proteinExistence type="predicted"/>
<keyword evidence="1" id="KW-0812">Transmembrane</keyword>
<accession>A0AAX3X351</accession>
<organism evidence="2 3">
    <name type="scientific">Lysinibacillus pakistanensis</name>
    <dbReference type="NCBI Taxonomy" id="759811"/>
    <lineage>
        <taxon>Bacteria</taxon>
        <taxon>Bacillati</taxon>
        <taxon>Bacillota</taxon>
        <taxon>Bacilli</taxon>
        <taxon>Bacillales</taxon>
        <taxon>Bacillaceae</taxon>
        <taxon>Lysinibacillus</taxon>
    </lineage>
</organism>
<sequence>MAVSDIVEQYEDEHGNIYYKMKTHDIEVRATQTTGLAPVITYWMGAKEITDDIRNLRFSPRAPSSYIQDYEEFQALLYTKEQRAINQLYEQMSIKPRNMSSGKQILWSFFVIVIAMLPLLIAVWWFK</sequence>